<proteinExistence type="predicted"/>
<dbReference type="Pfam" id="PF00303">
    <property type="entry name" value="Thymidylat_synt"/>
    <property type="match status" value="1"/>
</dbReference>
<accession>A0ABT6YIS9</accession>
<dbReference type="Proteomes" id="UP001236569">
    <property type="component" value="Unassembled WGS sequence"/>
</dbReference>
<dbReference type="Gene3D" id="3.30.572.10">
    <property type="entry name" value="Thymidylate synthase/dCMP hydroxymethylase domain"/>
    <property type="match status" value="1"/>
</dbReference>
<keyword evidence="4" id="KW-1185">Reference proteome</keyword>
<dbReference type="EMBL" id="JASHID010000002">
    <property type="protein sequence ID" value="MDI9863505.1"/>
    <property type="molecule type" value="Genomic_DNA"/>
</dbReference>
<keyword evidence="1" id="KW-0808">Transferase</keyword>
<dbReference type="SUPFAM" id="SSF55831">
    <property type="entry name" value="Thymidylate synthase/dCMP hydroxymethylase"/>
    <property type="match status" value="1"/>
</dbReference>
<evidence type="ECO:0000313" key="3">
    <source>
        <dbReference type="EMBL" id="MDI9863505.1"/>
    </source>
</evidence>
<name>A0ABT6YIS9_9BACT</name>
<organism evidence="3 4">
    <name type="scientific">Flectobacillus longus</name>
    <dbReference type="NCBI Taxonomy" id="2984207"/>
    <lineage>
        <taxon>Bacteria</taxon>
        <taxon>Pseudomonadati</taxon>
        <taxon>Bacteroidota</taxon>
        <taxon>Cytophagia</taxon>
        <taxon>Cytophagales</taxon>
        <taxon>Flectobacillaceae</taxon>
        <taxon>Flectobacillus</taxon>
    </lineage>
</organism>
<dbReference type="RefSeq" id="WP_283368799.1">
    <property type="nucleotide sequence ID" value="NZ_JASHID010000002.1"/>
</dbReference>
<reference evidence="3 4" key="1">
    <citation type="submission" date="2023-05" db="EMBL/GenBank/DDBJ databases">
        <title>Novel species of genus Flectobacillus isolated from stream in China.</title>
        <authorList>
            <person name="Lu H."/>
        </authorList>
    </citation>
    <scope>NUCLEOTIDE SEQUENCE [LARGE SCALE GENOMIC DNA]</scope>
    <source>
        <strain evidence="3 4">DC10W</strain>
    </source>
</reference>
<sequence length="238" mass="27567">MAHLIQSNNCLTAWRDACNFILQNGKGFNLVVQIENPLNYTDQQFSDITNSDITTPKKVADVSNTIFPSKLYLRNQSITLEQFYRKHESIYLRGKTMHSKNKSRWGNYFLRFTRFGELDQNQLQKIIKAINTRTKQYSACYIMHVSSIDLDSNTRALGNPCLQYVQFGLEGDTINLTAVYRNHDFANKALGNYIGLSKLLEFVCNQTGRNVGTFVCHSIHYYMDKHRDVQQLLNTLTW</sequence>
<evidence type="ECO:0000256" key="1">
    <source>
        <dbReference type="ARBA" id="ARBA00022679"/>
    </source>
</evidence>
<protein>
    <recommendedName>
        <fullName evidence="2">Thymidylate synthase/dCMP hydroxymethylase domain-containing protein</fullName>
    </recommendedName>
</protein>
<evidence type="ECO:0000259" key="2">
    <source>
        <dbReference type="Pfam" id="PF00303"/>
    </source>
</evidence>
<gene>
    <name evidence="3" type="ORF">QM480_04170</name>
</gene>
<dbReference type="InterPro" id="IPR023451">
    <property type="entry name" value="Thymidate_synth/dCMP_Mease_dom"/>
</dbReference>
<evidence type="ECO:0000313" key="4">
    <source>
        <dbReference type="Proteomes" id="UP001236569"/>
    </source>
</evidence>
<feature type="domain" description="Thymidylate synthase/dCMP hydroxymethylase" evidence="2">
    <location>
        <begin position="116"/>
        <end position="234"/>
    </location>
</feature>
<comment type="caution">
    <text evidence="3">The sequence shown here is derived from an EMBL/GenBank/DDBJ whole genome shotgun (WGS) entry which is preliminary data.</text>
</comment>
<dbReference type="InterPro" id="IPR036926">
    <property type="entry name" value="Thymidate_synth/dCMP_Mease_sf"/>
</dbReference>